<name>A0AAD7N6A9_9AGAR</name>
<reference evidence="1" key="1">
    <citation type="submission" date="2023-03" db="EMBL/GenBank/DDBJ databases">
        <title>Massive genome expansion in bonnet fungi (Mycena s.s.) driven by repeated elements and novel gene families across ecological guilds.</title>
        <authorList>
            <consortium name="Lawrence Berkeley National Laboratory"/>
            <person name="Harder C.B."/>
            <person name="Miyauchi S."/>
            <person name="Viragh M."/>
            <person name="Kuo A."/>
            <person name="Thoen E."/>
            <person name="Andreopoulos B."/>
            <person name="Lu D."/>
            <person name="Skrede I."/>
            <person name="Drula E."/>
            <person name="Henrissat B."/>
            <person name="Morin E."/>
            <person name="Kohler A."/>
            <person name="Barry K."/>
            <person name="LaButti K."/>
            <person name="Morin E."/>
            <person name="Salamov A."/>
            <person name="Lipzen A."/>
            <person name="Mereny Z."/>
            <person name="Hegedus B."/>
            <person name="Baldrian P."/>
            <person name="Stursova M."/>
            <person name="Weitz H."/>
            <person name="Taylor A."/>
            <person name="Grigoriev I.V."/>
            <person name="Nagy L.G."/>
            <person name="Martin F."/>
            <person name="Kauserud H."/>
        </authorList>
    </citation>
    <scope>NUCLEOTIDE SEQUENCE</scope>
    <source>
        <strain evidence="1">CBHHK188m</strain>
    </source>
</reference>
<sequence length="172" mass="18421">MGCNAAALNPPRVPPRPAAAHPLPAFRALYEARRAQQQERGDAAGRCCFGLCAPASGGVSGFSFFAFPPLSVLPLPSAPLAFPFPASPLGRSSLVLIRLFPPTVPCLSARPSSYYIYSLIYLIRSTPNSPHARSECVAEEVLFPTIEDFSSFPATYAEYLRGARAAEHVLLA</sequence>
<organism evidence="1 2">
    <name type="scientific">Mycena maculata</name>
    <dbReference type="NCBI Taxonomy" id="230809"/>
    <lineage>
        <taxon>Eukaryota</taxon>
        <taxon>Fungi</taxon>
        <taxon>Dikarya</taxon>
        <taxon>Basidiomycota</taxon>
        <taxon>Agaricomycotina</taxon>
        <taxon>Agaricomycetes</taxon>
        <taxon>Agaricomycetidae</taxon>
        <taxon>Agaricales</taxon>
        <taxon>Marasmiineae</taxon>
        <taxon>Mycenaceae</taxon>
        <taxon>Mycena</taxon>
    </lineage>
</organism>
<proteinExistence type="predicted"/>
<dbReference type="Proteomes" id="UP001215280">
    <property type="component" value="Unassembled WGS sequence"/>
</dbReference>
<dbReference type="EMBL" id="JARJLG010000099">
    <property type="protein sequence ID" value="KAJ7746168.1"/>
    <property type="molecule type" value="Genomic_DNA"/>
</dbReference>
<protein>
    <submittedName>
        <fullName evidence="1">Uncharacterized protein</fullName>
    </submittedName>
</protein>
<gene>
    <name evidence="1" type="ORF">DFH07DRAFT_963041</name>
</gene>
<evidence type="ECO:0000313" key="1">
    <source>
        <dbReference type="EMBL" id="KAJ7746168.1"/>
    </source>
</evidence>
<evidence type="ECO:0000313" key="2">
    <source>
        <dbReference type="Proteomes" id="UP001215280"/>
    </source>
</evidence>
<keyword evidence="2" id="KW-1185">Reference proteome</keyword>
<dbReference type="AlphaFoldDB" id="A0AAD7N6A9"/>
<comment type="caution">
    <text evidence="1">The sequence shown here is derived from an EMBL/GenBank/DDBJ whole genome shotgun (WGS) entry which is preliminary data.</text>
</comment>
<accession>A0AAD7N6A9</accession>